<accession>A0A6A8G8S9</accession>
<proteinExistence type="inferred from homology"/>
<evidence type="ECO:0000256" key="7">
    <source>
        <dbReference type="ARBA" id="ARBA00022601"/>
    </source>
</evidence>
<evidence type="ECO:0000256" key="8">
    <source>
        <dbReference type="ARBA" id="ARBA00022692"/>
    </source>
</evidence>
<evidence type="ECO:0000259" key="16">
    <source>
        <dbReference type="Pfam" id="PF25162"/>
    </source>
</evidence>
<evidence type="ECO:0000256" key="9">
    <source>
        <dbReference type="ARBA" id="ARBA00022729"/>
    </source>
</evidence>
<evidence type="ECO:0000256" key="14">
    <source>
        <dbReference type="SAM" id="Phobius"/>
    </source>
</evidence>
<dbReference type="Proteomes" id="UP000443423">
    <property type="component" value="Unassembled WGS sequence"/>
</dbReference>
<evidence type="ECO:0000256" key="4">
    <source>
        <dbReference type="ARBA" id="ARBA00022475"/>
    </source>
</evidence>
<evidence type="ECO:0000256" key="1">
    <source>
        <dbReference type="ARBA" id="ARBA00004236"/>
    </source>
</evidence>
<evidence type="ECO:0000256" key="11">
    <source>
        <dbReference type="ARBA" id="ARBA00023136"/>
    </source>
</evidence>
<keyword evidence="6" id="KW-0964">Secreted</keyword>
<evidence type="ECO:0000313" key="17">
    <source>
        <dbReference type="EMBL" id="MRW97569.1"/>
    </source>
</evidence>
<evidence type="ECO:0000256" key="10">
    <source>
        <dbReference type="ARBA" id="ARBA00022989"/>
    </source>
</evidence>
<organism evidence="17 18">
    <name type="scientific">Haloferax marinum</name>
    <dbReference type="NCBI Taxonomy" id="2666143"/>
    <lineage>
        <taxon>Archaea</taxon>
        <taxon>Methanobacteriati</taxon>
        <taxon>Methanobacteriota</taxon>
        <taxon>Stenosarchaea group</taxon>
        <taxon>Halobacteria</taxon>
        <taxon>Halobacteriales</taxon>
        <taxon>Haloferacaceae</taxon>
        <taxon>Haloferax</taxon>
    </lineage>
</organism>
<feature type="region of interest" description="Disordered" evidence="13">
    <location>
        <begin position="853"/>
        <end position="905"/>
    </location>
</feature>
<dbReference type="NCBIfam" id="NF045517">
    <property type="entry name" value="halo_surf_dom"/>
    <property type="match status" value="1"/>
</dbReference>
<dbReference type="EMBL" id="WKJQ01000001">
    <property type="protein sequence ID" value="MRW97569.1"/>
    <property type="molecule type" value="Genomic_DNA"/>
</dbReference>
<comment type="caution">
    <text evidence="17">The sequence shown here is derived from an EMBL/GenBank/DDBJ whole genome shotgun (WGS) entry which is preliminary data.</text>
</comment>
<dbReference type="Pfam" id="PF25162">
    <property type="entry name" value="DUF7827"/>
    <property type="match status" value="1"/>
</dbReference>
<evidence type="ECO:0000256" key="2">
    <source>
        <dbReference type="ARBA" id="ARBA00004237"/>
    </source>
</evidence>
<dbReference type="InterPro" id="IPR026452">
    <property type="entry name" value="Surf_glycop_sig_pep"/>
</dbReference>
<evidence type="ECO:0000256" key="6">
    <source>
        <dbReference type="ARBA" id="ARBA00022525"/>
    </source>
</evidence>
<dbReference type="Pfam" id="PF18204">
    <property type="entry name" value="PGF-CTERM"/>
    <property type="match status" value="1"/>
</dbReference>
<evidence type="ECO:0000256" key="3">
    <source>
        <dbReference type="ARBA" id="ARBA00009327"/>
    </source>
</evidence>
<keyword evidence="11 14" id="KW-0472">Membrane</keyword>
<dbReference type="NCBIfam" id="TIGR04126">
    <property type="entry name" value="PGF_CTERM"/>
    <property type="match status" value="1"/>
</dbReference>
<comment type="similarity">
    <text evidence="3">Belongs to the halobacterial S-layer protein family.</text>
</comment>
<keyword evidence="7" id="KW-0701">S-layer</keyword>
<dbReference type="NCBIfam" id="TIGR04207">
    <property type="entry name" value="halo_sig_pep"/>
    <property type="match status" value="1"/>
</dbReference>
<dbReference type="AlphaFoldDB" id="A0A6A8G8S9"/>
<dbReference type="GO" id="GO:0030115">
    <property type="term" value="C:S-layer"/>
    <property type="evidence" value="ECO:0007669"/>
    <property type="project" value="UniProtKB-SubCell"/>
</dbReference>
<feature type="domain" description="PGF-CTERM archaeal protein-sorting signal" evidence="15">
    <location>
        <begin position="906"/>
        <end position="928"/>
    </location>
</feature>
<feature type="domain" description="DUF7827" evidence="16">
    <location>
        <begin position="440"/>
        <end position="560"/>
    </location>
</feature>
<dbReference type="InterPro" id="IPR057149">
    <property type="entry name" value="DUF7827"/>
</dbReference>
<keyword evidence="18" id="KW-1185">Reference proteome</keyword>
<evidence type="ECO:0000256" key="5">
    <source>
        <dbReference type="ARBA" id="ARBA00022512"/>
    </source>
</evidence>
<keyword evidence="12" id="KW-0325">Glycoprotein</keyword>
<evidence type="ECO:0000256" key="13">
    <source>
        <dbReference type="SAM" id="MobiDB-lite"/>
    </source>
</evidence>
<evidence type="ECO:0000256" key="12">
    <source>
        <dbReference type="ARBA" id="ARBA00023180"/>
    </source>
</evidence>
<evidence type="ECO:0000259" key="15">
    <source>
        <dbReference type="Pfam" id="PF18204"/>
    </source>
</evidence>
<keyword evidence="4" id="KW-1003">Cell membrane</keyword>
<feature type="transmembrane region" description="Helical" evidence="14">
    <location>
        <begin position="908"/>
        <end position="926"/>
    </location>
</feature>
<feature type="compositionally biased region" description="Low complexity" evidence="13">
    <location>
        <begin position="862"/>
        <end position="875"/>
    </location>
</feature>
<feature type="compositionally biased region" description="Acidic residues" evidence="13">
    <location>
        <begin position="876"/>
        <end position="901"/>
    </location>
</feature>
<sequence length="929" mass="97724">MTRNKQIRAVLLAALMVFSVFAGSIAFSGSAAAAADEILTDEIGDTSTETIEVNVTPESVGDSGQEDAVTVWLDTDEDGLLEDGERNVTTSFTGDVGDQQTVSVTFDADGLTDGEYEFAAAAVEGGPTIGTTTAETNKTLTLATAPQEAEDVEGAPELISAVHYSTTADGNSPVLELSFDEAIDSTDYENITVYRDEEDVTEDVVDSSGTITQTPSGQVVIPTNDLFTGDLEVNLEGVTDNGGNQVDEGLDSDFNATITVATVTIVDGNTETVNAYRGEVVALTDNSPDTAIEIESDDDQDDNEAFFRAGNTGDTSSVYTFDTSNRELERYNVSIAGGSDGKIQVRDLGLDVTVDDLTITDEDTLEGTVSANAGGRPIDVNLLDDDGDEEFEINDVTLDGQGEYDFEIDISAEDIDTGDYTVEAVDKGSGVSVESDTVTISEAAEGDADFAQNVVTDQRGDVVAIPITLSNTDVATVTIGSEDQGYAANVTVEDGNDDGEVILLWDSSKSTTDTNVGTAVFDVDDSDDDILTGSDGQTEVTTPTSDLIDAGDYDLEVRTGDTATDDNADNVGTLVLEEGGVQTVATWTAPNSESFGDLDDVTEALEDGNITQDDQIAFGDKVVVQIVASGLEGSTGAQGDETPNFFGSSYGDSYQLVINQTNPGPNRDPKTLNVTDADVIADGDNDTYFVVFNSEDIDAQREADDTGVYDLGDGADSEAAPEDDDAYQIEFKMVGEDDVDSATALVEDNSSMTAEYSNVEATHDFDADPANVTNAEAQAISGSSTVAPGSELTVRVKSDGDTQPRFLKTGTAYVQNDGTWSAEFDFSEQSVGDTFTVTVSGGVADEEEIDGNVGEPVEETTETTTTEETTTTTEETTTEETTTEETTTEETTTEATTEETTTESQTPGFGVVVALVALVAAALLAIRRD</sequence>
<dbReference type="RefSeq" id="WP_151112989.1">
    <property type="nucleotide sequence ID" value="NZ_WKJQ01000001.1"/>
</dbReference>
<gene>
    <name evidence="17" type="ORF">GJR99_13425</name>
</gene>
<keyword evidence="5" id="KW-0134">Cell wall</keyword>
<evidence type="ECO:0000313" key="18">
    <source>
        <dbReference type="Proteomes" id="UP000443423"/>
    </source>
</evidence>
<reference evidence="17 18" key="1">
    <citation type="submission" date="2019-11" db="EMBL/GenBank/DDBJ databases">
        <title>Whole genome sequence of Haloferax sp. MBLA0078.</title>
        <authorList>
            <person name="Seo M.-J."/>
            <person name="Cho E.-S."/>
        </authorList>
    </citation>
    <scope>NUCLEOTIDE SEQUENCE [LARGE SCALE GENOMIC DNA]</scope>
    <source>
        <strain evidence="17 18">MBLA0078</strain>
    </source>
</reference>
<dbReference type="GO" id="GO:0005886">
    <property type="term" value="C:plasma membrane"/>
    <property type="evidence" value="ECO:0007669"/>
    <property type="project" value="UniProtKB-SubCell"/>
</dbReference>
<comment type="subcellular location">
    <subcellularLocation>
        <location evidence="1">Cell membrane</location>
    </subcellularLocation>
    <subcellularLocation>
        <location evidence="2">Secreted</location>
        <location evidence="2">Cell wall</location>
        <location evidence="2">S-layer</location>
    </subcellularLocation>
</comment>
<name>A0A6A8G8S9_9EURY</name>
<keyword evidence="8 14" id="KW-0812">Transmembrane</keyword>
<keyword evidence="10 14" id="KW-1133">Transmembrane helix</keyword>
<dbReference type="InterPro" id="IPR026371">
    <property type="entry name" value="PGF_CTERM"/>
</dbReference>
<keyword evidence="9" id="KW-0732">Signal</keyword>
<dbReference type="OrthoDB" id="325633at2157"/>
<protein>
    <submittedName>
        <fullName evidence="17">PGF-CTERM sorting domain-containing protein</fullName>
    </submittedName>
</protein>